<dbReference type="Proteomes" id="UP000865592">
    <property type="component" value="Unassembled WGS sequence"/>
</dbReference>
<dbReference type="Proteomes" id="UP000335162">
    <property type="component" value="Unassembled WGS sequence"/>
</dbReference>
<evidence type="ECO:0000313" key="9">
    <source>
        <dbReference type="Proteomes" id="UP000392616"/>
    </source>
</evidence>
<evidence type="ECO:0000313" key="10">
    <source>
        <dbReference type="Proteomes" id="UP000410873"/>
    </source>
</evidence>
<evidence type="ECO:0000313" key="2">
    <source>
        <dbReference type="EMBL" id="EAK3959915.1"/>
    </source>
</evidence>
<gene>
    <name evidence="6" type="ORF">A0K99_09610</name>
    <name evidence="3" type="ORF">B7A03_08015</name>
    <name evidence="4" type="ORF">BFD99_09345</name>
    <name evidence="2" type="ORF">C1418_08875</name>
    <name evidence="1" type="ORF">E8P16_10090</name>
    <name evidence="5" type="ORF">GNO00_07990</name>
</gene>
<sequence length="35" mass="3912">MGVVYDEINIAVNTCKGLVLSKKRLLALNLSFFIQ</sequence>
<reference evidence="1 8" key="3">
    <citation type="submission" date="2019-04" db="EMBL/GenBank/DDBJ databases">
        <authorList>
            <consortium name="PulseNet: The National Subtyping Network for Foodborne Disease Surveillance"/>
            <person name="Tarr C.L."/>
            <person name="Trees E."/>
            <person name="Katz L.S."/>
            <person name="Carleton-Romer H.A."/>
            <person name="Stroika S."/>
            <person name="Kucerova Z."/>
            <person name="Roache K.F."/>
            <person name="Sabol A.L."/>
            <person name="Besser J."/>
            <person name="Gerner-Smidt P."/>
        </authorList>
    </citation>
    <scope>NUCLEOTIDE SEQUENCE [LARGE SCALE GENOMIC DNA]</scope>
    <source>
        <strain evidence="2 10">PNUSAC003589</strain>
        <strain evidence="1 8">PNUSAC009041</strain>
        <strain evidence="5 11">PNUSAC013726</strain>
    </source>
</reference>
<comment type="caution">
    <text evidence="1">The sequence shown here is derived from an EMBL/GenBank/DDBJ whole genome shotgun (WGS) entry which is preliminary data.</text>
</comment>
<evidence type="ECO:0000313" key="3">
    <source>
        <dbReference type="EMBL" id="EAK6413949.1"/>
    </source>
</evidence>
<dbReference type="EMBL" id="AACHYE010000017">
    <property type="protein sequence ID" value="EAK6413949.1"/>
    <property type="molecule type" value="Genomic_DNA"/>
</dbReference>
<dbReference type="Proteomes" id="UP000410873">
    <property type="component" value="Unassembled WGS sequence"/>
</dbReference>
<dbReference type="EMBL" id="AACCII010000018">
    <property type="protein sequence ID" value="EAJ9719765.1"/>
    <property type="molecule type" value="Genomic_DNA"/>
</dbReference>
<evidence type="ECO:0000313" key="11">
    <source>
        <dbReference type="Proteomes" id="UP000466051"/>
    </source>
</evidence>
<reference evidence="7 9" key="2">
    <citation type="submission" date="2018-05" db="EMBL/GenBank/DDBJ databases">
        <authorList>
            <consortium name="NARMS: The National Antimicrobial Resistance Monitoring System"/>
        </authorList>
    </citation>
    <scope>NUCLEOTIDE SEQUENCE [LARGE SCALE GENOMIC DNA]</scope>
    <source>
        <strain evidence="3 9">CVM N62988</strain>
        <strain evidence="4 7">FSIS1607212</strain>
    </source>
</reference>
<evidence type="ECO:0000313" key="7">
    <source>
        <dbReference type="Proteomes" id="UP000335162"/>
    </source>
</evidence>
<dbReference type="EMBL" id="AACNRY010000031">
    <property type="protein sequence ID" value="EAL3736168.1"/>
    <property type="molecule type" value="Genomic_DNA"/>
</dbReference>
<dbReference type="EMBL" id="AANOAG010000011">
    <property type="protein sequence ID" value="EDP7181491.1"/>
    <property type="molecule type" value="Genomic_DNA"/>
</dbReference>
<dbReference type="EMBL" id="MKBD01000031">
    <property type="protein sequence ID" value="OEY00648.1"/>
    <property type="molecule type" value="Genomic_DNA"/>
</dbReference>
<dbReference type="AlphaFoldDB" id="A0A2U0QMZ9"/>
<evidence type="ECO:0000313" key="4">
    <source>
        <dbReference type="EMBL" id="EAL3736168.1"/>
    </source>
</evidence>
<dbReference type="Proteomes" id="UP000392616">
    <property type="component" value="Unassembled WGS sequence"/>
</dbReference>
<evidence type="ECO:0000313" key="1">
    <source>
        <dbReference type="EMBL" id="EAJ9719765.1"/>
    </source>
</evidence>
<reference evidence="6 12" key="1">
    <citation type="submission" date="2016-09" db="EMBL/GenBank/DDBJ databases">
        <title>Campylobacter genomics.</title>
        <authorList>
            <person name="Weis A.M."/>
            <person name="Weimer B.C."/>
            <person name="Gilpin B."/>
            <person name="Huang B.C."/>
            <person name="Kong N."/>
        </authorList>
    </citation>
    <scope>NUCLEOTIDE SEQUENCE [LARGE SCALE GENOMIC DNA]</scope>
    <source>
        <strain evidence="6 12">BCW_4735</strain>
    </source>
</reference>
<organism evidence="1 8">
    <name type="scientific">Campylobacter jejuni</name>
    <dbReference type="NCBI Taxonomy" id="197"/>
    <lineage>
        <taxon>Bacteria</taxon>
        <taxon>Pseudomonadati</taxon>
        <taxon>Campylobacterota</taxon>
        <taxon>Epsilonproteobacteria</taxon>
        <taxon>Campylobacterales</taxon>
        <taxon>Campylobacteraceae</taxon>
        <taxon>Campylobacter</taxon>
    </lineage>
</organism>
<evidence type="ECO:0000313" key="6">
    <source>
        <dbReference type="EMBL" id="OEY00648.1"/>
    </source>
</evidence>
<accession>A0A2U0QMZ9</accession>
<evidence type="ECO:0000313" key="5">
    <source>
        <dbReference type="EMBL" id="EDP7181491.1"/>
    </source>
</evidence>
<evidence type="ECO:0000313" key="12">
    <source>
        <dbReference type="Proteomes" id="UP000865592"/>
    </source>
</evidence>
<evidence type="ECO:0000313" key="8">
    <source>
        <dbReference type="Proteomes" id="UP000349590"/>
    </source>
</evidence>
<proteinExistence type="predicted"/>
<protein>
    <submittedName>
        <fullName evidence="1">Uncharacterized protein</fullName>
    </submittedName>
</protein>
<dbReference type="Proteomes" id="UP000349590">
    <property type="component" value="Unassembled WGS sequence"/>
</dbReference>
<dbReference type="Proteomes" id="UP000466051">
    <property type="component" value="Unassembled WGS sequence"/>
</dbReference>
<dbReference type="EMBL" id="AACFWJ010000011">
    <property type="protein sequence ID" value="EAK3959915.1"/>
    <property type="molecule type" value="Genomic_DNA"/>
</dbReference>
<name>A0A2U0QMZ9_CAMJU</name>